<dbReference type="Proteomes" id="UP000321363">
    <property type="component" value="Unassembled WGS sequence"/>
</dbReference>
<feature type="chain" id="PRO_5038590748" description="PepSY domain-containing protein" evidence="1">
    <location>
        <begin position="18"/>
        <end position="133"/>
    </location>
</feature>
<evidence type="ECO:0000256" key="1">
    <source>
        <dbReference type="SAM" id="SignalP"/>
    </source>
</evidence>
<sequence length="133" mass="15460">MRHFILLIALLSLTACNNDNQGANNINDQGTNNNEFEILETRNNQANSNDEMLVKSRDIIELEENTNESVRQSLAENLVKEKIDRDENLVVQYDHKEENHYIIHVYSVNDVVENSEQWYMVDLGSKQVEPLKQ</sequence>
<keyword evidence="3" id="KW-1185">Reference proteome</keyword>
<name>A0A5C6W4J4_9BACI</name>
<gene>
    <name evidence="2" type="ORF">FS935_07430</name>
</gene>
<feature type="signal peptide" evidence="1">
    <location>
        <begin position="1"/>
        <end position="17"/>
    </location>
</feature>
<dbReference type="OrthoDB" id="2875615at2"/>
<evidence type="ECO:0000313" key="3">
    <source>
        <dbReference type="Proteomes" id="UP000321363"/>
    </source>
</evidence>
<dbReference type="RefSeq" id="WP_146947128.1">
    <property type="nucleotide sequence ID" value="NZ_VOQF01000004.1"/>
</dbReference>
<organism evidence="2 3">
    <name type="scientific">Metabacillus litoralis</name>
    <dbReference type="NCBI Taxonomy" id="152268"/>
    <lineage>
        <taxon>Bacteria</taxon>
        <taxon>Bacillati</taxon>
        <taxon>Bacillota</taxon>
        <taxon>Bacilli</taxon>
        <taxon>Bacillales</taxon>
        <taxon>Bacillaceae</taxon>
        <taxon>Metabacillus</taxon>
    </lineage>
</organism>
<dbReference type="EMBL" id="VOQF01000004">
    <property type="protein sequence ID" value="TXC91466.1"/>
    <property type="molecule type" value="Genomic_DNA"/>
</dbReference>
<evidence type="ECO:0000313" key="2">
    <source>
        <dbReference type="EMBL" id="TXC91466.1"/>
    </source>
</evidence>
<comment type="caution">
    <text evidence="2">The sequence shown here is derived from an EMBL/GenBank/DDBJ whole genome shotgun (WGS) entry which is preliminary data.</text>
</comment>
<protein>
    <recommendedName>
        <fullName evidence="4">PepSY domain-containing protein</fullName>
    </recommendedName>
</protein>
<accession>A0A5C6W4J4</accession>
<keyword evidence="1" id="KW-0732">Signal</keyword>
<reference evidence="2 3" key="1">
    <citation type="journal article" date="2005" name="Int. J. Syst. Evol. Microbiol.">
        <title>Bacillus litoralis sp. nov., isolated from a tidal flat of the Yellow Sea in Korea.</title>
        <authorList>
            <person name="Yoon J.H."/>
            <person name="Oh T.K."/>
        </authorList>
    </citation>
    <scope>NUCLEOTIDE SEQUENCE [LARGE SCALE GENOMIC DNA]</scope>
    <source>
        <strain evidence="2 3">SW-211</strain>
    </source>
</reference>
<dbReference type="AlphaFoldDB" id="A0A5C6W4J4"/>
<dbReference type="PROSITE" id="PS51257">
    <property type="entry name" value="PROKAR_LIPOPROTEIN"/>
    <property type="match status" value="1"/>
</dbReference>
<proteinExistence type="predicted"/>
<evidence type="ECO:0008006" key="4">
    <source>
        <dbReference type="Google" id="ProtNLM"/>
    </source>
</evidence>